<organism evidence="2 3">
    <name type="scientific">Arcobacter nitrofigilis (strain ATCC 33309 / DSM 7299 / CCUG 15893 / LMG 7604 / NCTC 12251 / CI)</name>
    <name type="common">Campylobacter nitrofigilis</name>
    <dbReference type="NCBI Taxonomy" id="572480"/>
    <lineage>
        <taxon>Bacteria</taxon>
        <taxon>Pseudomonadati</taxon>
        <taxon>Campylobacterota</taxon>
        <taxon>Epsilonproteobacteria</taxon>
        <taxon>Campylobacterales</taxon>
        <taxon>Arcobacteraceae</taxon>
        <taxon>Arcobacter</taxon>
    </lineage>
</organism>
<gene>
    <name evidence="2" type="ordered locus">Arnit_2822</name>
</gene>
<name>D5V750_ARCNC</name>
<evidence type="ECO:0000256" key="1">
    <source>
        <dbReference type="SAM" id="Phobius"/>
    </source>
</evidence>
<dbReference type="AlphaFoldDB" id="D5V750"/>
<keyword evidence="1" id="KW-1133">Transmembrane helix</keyword>
<dbReference type="Proteomes" id="UP000000939">
    <property type="component" value="Chromosome"/>
</dbReference>
<dbReference type="KEGG" id="ant:Arnit_2822"/>
<dbReference type="OrthoDB" id="5365719at2"/>
<dbReference type="EMBL" id="CP001999">
    <property type="protein sequence ID" value="ADG94470.1"/>
    <property type="molecule type" value="Genomic_DNA"/>
</dbReference>
<evidence type="ECO:0000313" key="3">
    <source>
        <dbReference type="Proteomes" id="UP000000939"/>
    </source>
</evidence>
<accession>D5V750</accession>
<keyword evidence="1" id="KW-0472">Membrane</keyword>
<feature type="transmembrane region" description="Helical" evidence="1">
    <location>
        <begin position="12"/>
        <end position="31"/>
    </location>
</feature>
<dbReference type="STRING" id="572480.Arnit_2822"/>
<keyword evidence="3" id="KW-1185">Reference proteome</keyword>
<proteinExistence type="predicted"/>
<protein>
    <submittedName>
        <fullName evidence="2">Uncharacterized protein</fullName>
    </submittedName>
</protein>
<evidence type="ECO:0000313" key="2">
    <source>
        <dbReference type="EMBL" id="ADG94470.1"/>
    </source>
</evidence>
<reference evidence="2 3" key="1">
    <citation type="journal article" date="2010" name="Stand. Genomic Sci.">
        <title>Complete genome sequence of Arcobacter nitrofigilis type strain (CI).</title>
        <authorList>
            <person name="Pati A."/>
            <person name="Gronow S."/>
            <person name="Lapidus A."/>
            <person name="Copeland A."/>
            <person name="Glavina Del Rio T."/>
            <person name="Nolan M."/>
            <person name="Lucas S."/>
            <person name="Tice H."/>
            <person name="Cheng J.F."/>
            <person name="Han C."/>
            <person name="Chertkov O."/>
            <person name="Bruce D."/>
            <person name="Tapia R."/>
            <person name="Goodwin L."/>
            <person name="Pitluck S."/>
            <person name="Liolios K."/>
            <person name="Ivanova N."/>
            <person name="Mavromatis K."/>
            <person name="Chen A."/>
            <person name="Palaniappan K."/>
            <person name="Land M."/>
            <person name="Hauser L."/>
            <person name="Chang Y.J."/>
            <person name="Jeffries C.D."/>
            <person name="Detter J.C."/>
            <person name="Rohde M."/>
            <person name="Goker M."/>
            <person name="Bristow J."/>
            <person name="Eisen J.A."/>
            <person name="Markowitz V."/>
            <person name="Hugenholtz P."/>
            <person name="Klenk H.P."/>
            <person name="Kyrpides N.C."/>
        </authorList>
    </citation>
    <scope>NUCLEOTIDE SEQUENCE [LARGE SCALE GENOMIC DNA]</scope>
    <source>
        <strain evidence="3">ATCC 33309 / DSM 7299 / CCUG 15893 / LMG 7604 / NCTC 12251 / CI</strain>
    </source>
</reference>
<sequence length="105" mass="11959">MSETEVRKIPKKTVIIIGVLIILAIVGYLLITLSRDAKIKEVLNSLGYTNISKVVVYNVSQVEDKNTRVQSKLFKLSFNNDETKQECFGLINEHNGKFKKEIECK</sequence>
<dbReference type="RefSeq" id="WP_013136615.1">
    <property type="nucleotide sequence ID" value="NC_014166.1"/>
</dbReference>
<keyword evidence="1" id="KW-0812">Transmembrane</keyword>
<dbReference type="HOGENOM" id="CLU_2230887_0_0_7"/>